<dbReference type="WBParaSite" id="PS1159_v2.g10159.t1">
    <property type="protein sequence ID" value="PS1159_v2.g10159.t1"/>
    <property type="gene ID" value="PS1159_v2.g10159"/>
</dbReference>
<sequence>MSLAGLILFHLLSYSWPFLSGNLKTYNDFDYHNANDTELAGCNVDRFDWCYDLKPVNVYLYYISYIILIGTCFPNINISLNTLFSKIIGPRPQGTQQGWLQVAGSSARMIGPVSIR</sequence>
<protein>
    <submittedName>
        <fullName evidence="2">Uncharacterized protein</fullName>
    </submittedName>
</protein>
<proteinExistence type="predicted"/>
<accession>A0AC35ERG8</accession>
<reference evidence="2" key="1">
    <citation type="submission" date="2025-08" db="UniProtKB">
        <authorList>
            <consortium name="WormBaseParasite"/>
        </authorList>
    </citation>
    <scope>IDENTIFICATION</scope>
</reference>
<organism evidence="1 2">
    <name type="scientific">Panagrolaimus sp. PS1159</name>
    <dbReference type="NCBI Taxonomy" id="55785"/>
    <lineage>
        <taxon>Eukaryota</taxon>
        <taxon>Metazoa</taxon>
        <taxon>Ecdysozoa</taxon>
        <taxon>Nematoda</taxon>
        <taxon>Chromadorea</taxon>
        <taxon>Rhabditida</taxon>
        <taxon>Tylenchina</taxon>
        <taxon>Panagrolaimomorpha</taxon>
        <taxon>Panagrolaimoidea</taxon>
        <taxon>Panagrolaimidae</taxon>
        <taxon>Panagrolaimus</taxon>
    </lineage>
</organism>
<evidence type="ECO:0000313" key="1">
    <source>
        <dbReference type="Proteomes" id="UP000887580"/>
    </source>
</evidence>
<evidence type="ECO:0000313" key="2">
    <source>
        <dbReference type="WBParaSite" id="PS1159_v2.g10159.t1"/>
    </source>
</evidence>
<dbReference type="Proteomes" id="UP000887580">
    <property type="component" value="Unplaced"/>
</dbReference>
<name>A0AC35ERG8_9BILA</name>